<evidence type="ECO:0000313" key="2">
    <source>
        <dbReference type="EMBL" id="RYM34223.1"/>
    </source>
</evidence>
<dbReference type="Pfam" id="PF08984">
    <property type="entry name" value="DUF1858"/>
    <property type="match status" value="1"/>
</dbReference>
<feature type="domain" description="DUF1858" evidence="1">
    <location>
        <begin position="3"/>
        <end position="59"/>
    </location>
</feature>
<dbReference type="OrthoDB" id="128918at2"/>
<accession>A0A4Q4KLF0</accession>
<dbReference type="SUPFAM" id="SSF140683">
    <property type="entry name" value="SP0561-like"/>
    <property type="match status" value="1"/>
</dbReference>
<dbReference type="AlphaFoldDB" id="A0A4Q4KLF0"/>
<dbReference type="Gene3D" id="1.10.3910.10">
    <property type="entry name" value="SP0561-like"/>
    <property type="match status" value="1"/>
</dbReference>
<dbReference type="InterPro" id="IPR038062">
    <property type="entry name" value="ScdA-like_N_sf"/>
</dbReference>
<reference evidence="2 3" key="1">
    <citation type="submission" date="2019-02" db="EMBL/GenBank/DDBJ databases">
        <title>Genome sequence of the sea-ice species Brumimicrobium glaciale.</title>
        <authorList>
            <person name="Bowman J.P."/>
        </authorList>
    </citation>
    <scope>NUCLEOTIDE SEQUENCE [LARGE SCALE GENOMIC DNA]</scope>
    <source>
        <strain evidence="2 3">IC156</strain>
    </source>
</reference>
<dbReference type="Proteomes" id="UP000293952">
    <property type="component" value="Unassembled WGS sequence"/>
</dbReference>
<name>A0A4Q4KLF0_9FLAO</name>
<proteinExistence type="predicted"/>
<protein>
    <submittedName>
        <fullName evidence="2">DUF2249 domain-containing protein</fullName>
    </submittedName>
</protein>
<dbReference type="InterPro" id="IPR015077">
    <property type="entry name" value="DUF1858"/>
</dbReference>
<evidence type="ECO:0000313" key="3">
    <source>
        <dbReference type="Proteomes" id="UP000293952"/>
    </source>
</evidence>
<keyword evidence="3" id="KW-1185">Reference proteome</keyword>
<dbReference type="RefSeq" id="WP_130093663.1">
    <property type="nucleotide sequence ID" value="NZ_SETE01000003.1"/>
</dbReference>
<gene>
    <name evidence="2" type="ORF">ERX46_09720</name>
</gene>
<evidence type="ECO:0000259" key="1">
    <source>
        <dbReference type="Pfam" id="PF08984"/>
    </source>
</evidence>
<dbReference type="EMBL" id="SETE01000003">
    <property type="protein sequence ID" value="RYM34223.1"/>
    <property type="molecule type" value="Genomic_DNA"/>
</dbReference>
<sequence length="275" mass="30989">MKINGNTKVSKVIKENMDAIEVIASLNSHFTKLRNPILRRLLAPRVSIAEAAKIGKCDAQVMLDALVAIGFELESETVDQKVKSDLAEDNYKNEFLEGQKITLLDVRPFLAKGEDPFNILQKSLKKLRIGEVLEVLIDFEPIPLIRIQEKKGYLTLTVVEEGVFHTYFKAGELIKEEAPISNDGIKTISESDYNNLVNTYPGEIINLDVRNLEMPEPLVKILEAIEILDESTGLKIFHKKIPQHLLPELVAKNLNTFICPISEGNVMMFITKKHV</sequence>
<organism evidence="2 3">
    <name type="scientific">Brumimicrobium glaciale</name>
    <dbReference type="NCBI Taxonomy" id="200475"/>
    <lineage>
        <taxon>Bacteria</taxon>
        <taxon>Pseudomonadati</taxon>
        <taxon>Bacteroidota</taxon>
        <taxon>Flavobacteriia</taxon>
        <taxon>Flavobacteriales</taxon>
        <taxon>Crocinitomicaceae</taxon>
        <taxon>Brumimicrobium</taxon>
    </lineage>
</organism>
<comment type="caution">
    <text evidence="2">The sequence shown here is derived from an EMBL/GenBank/DDBJ whole genome shotgun (WGS) entry which is preliminary data.</text>
</comment>